<dbReference type="Pfam" id="PF00003">
    <property type="entry name" value="7tm_3"/>
    <property type="match status" value="1"/>
</dbReference>
<keyword evidence="4" id="KW-0297">G-protein coupled receptor</keyword>
<dbReference type="InterPro" id="IPR044926">
    <property type="entry name" value="RGS_subdomain_2"/>
</dbReference>
<dbReference type="InterPro" id="IPR036305">
    <property type="entry name" value="RGS_sf"/>
</dbReference>
<evidence type="ECO:0000256" key="10">
    <source>
        <dbReference type="SAM" id="Phobius"/>
    </source>
</evidence>
<organism evidence="12">
    <name type="scientific">Bigelowiella natans</name>
    <name type="common">Pedinomonas minutissima</name>
    <name type="synonym">Chlorarachnion sp. (strain CCMP621)</name>
    <dbReference type="NCBI Taxonomy" id="227086"/>
    <lineage>
        <taxon>Eukaryota</taxon>
        <taxon>Sar</taxon>
        <taxon>Rhizaria</taxon>
        <taxon>Cercozoa</taxon>
        <taxon>Chlorarachniophyceae</taxon>
        <taxon>Bigelowiella</taxon>
    </lineage>
</organism>
<dbReference type="PANTHER" id="PTHR10519">
    <property type="entry name" value="GABA-B RECEPTOR"/>
    <property type="match status" value="1"/>
</dbReference>
<dbReference type="AlphaFoldDB" id="A0A7S2KQ60"/>
<keyword evidence="3 10" id="KW-1133">Transmembrane helix</keyword>
<evidence type="ECO:0000256" key="5">
    <source>
        <dbReference type="ARBA" id="ARBA00023136"/>
    </source>
</evidence>
<feature type="transmembrane region" description="Helical" evidence="10">
    <location>
        <begin position="593"/>
        <end position="614"/>
    </location>
</feature>
<feature type="transmembrane region" description="Helical" evidence="10">
    <location>
        <begin position="620"/>
        <end position="640"/>
    </location>
</feature>
<dbReference type="EMBL" id="HBHA01002072">
    <property type="protein sequence ID" value="CAD9581620.1"/>
    <property type="molecule type" value="Transcribed_RNA"/>
</dbReference>
<evidence type="ECO:0000256" key="8">
    <source>
        <dbReference type="ARBA" id="ARBA00023224"/>
    </source>
</evidence>
<evidence type="ECO:0000256" key="6">
    <source>
        <dbReference type="ARBA" id="ARBA00023170"/>
    </source>
</evidence>
<evidence type="ECO:0000256" key="4">
    <source>
        <dbReference type="ARBA" id="ARBA00023040"/>
    </source>
</evidence>
<feature type="transmembrane region" description="Helical" evidence="10">
    <location>
        <begin position="103"/>
        <end position="122"/>
    </location>
</feature>
<feature type="transmembrane region" description="Helical" evidence="10">
    <location>
        <begin position="72"/>
        <end position="97"/>
    </location>
</feature>
<keyword evidence="5 10" id="KW-0472">Membrane</keyword>
<feature type="transmembrane region" description="Helical" evidence="10">
    <location>
        <begin position="170"/>
        <end position="194"/>
    </location>
</feature>
<keyword evidence="7" id="KW-0325">Glycoprotein</keyword>
<evidence type="ECO:0000256" key="1">
    <source>
        <dbReference type="ARBA" id="ARBA00004141"/>
    </source>
</evidence>
<dbReference type="GO" id="GO:0004965">
    <property type="term" value="F:G protein-coupled GABA receptor activity"/>
    <property type="evidence" value="ECO:0007669"/>
    <property type="project" value="InterPro"/>
</dbReference>
<evidence type="ECO:0000256" key="3">
    <source>
        <dbReference type="ARBA" id="ARBA00022989"/>
    </source>
</evidence>
<reference evidence="12" key="1">
    <citation type="submission" date="2021-01" db="EMBL/GenBank/DDBJ databases">
        <authorList>
            <person name="Corre E."/>
            <person name="Pelletier E."/>
            <person name="Niang G."/>
            <person name="Scheremetjew M."/>
            <person name="Finn R."/>
            <person name="Kale V."/>
            <person name="Holt S."/>
            <person name="Cochrane G."/>
            <person name="Meng A."/>
            <person name="Brown T."/>
            <person name="Cohen L."/>
        </authorList>
    </citation>
    <scope>NUCLEOTIDE SEQUENCE</scope>
    <source>
        <strain evidence="12">CCMP1258.1</strain>
    </source>
</reference>
<evidence type="ECO:0000256" key="9">
    <source>
        <dbReference type="SAM" id="MobiDB-lite"/>
    </source>
</evidence>
<evidence type="ECO:0000256" key="7">
    <source>
        <dbReference type="ARBA" id="ARBA00023180"/>
    </source>
</evidence>
<dbReference type="SUPFAM" id="SSF48097">
    <property type="entry name" value="Regulator of G-protein signaling, RGS"/>
    <property type="match status" value="1"/>
</dbReference>
<dbReference type="GO" id="GO:0038039">
    <property type="term" value="C:G protein-coupled receptor heterodimeric complex"/>
    <property type="evidence" value="ECO:0007669"/>
    <property type="project" value="TreeGrafter"/>
</dbReference>
<proteinExistence type="predicted"/>
<feature type="transmembrane region" description="Helical" evidence="10">
    <location>
        <begin position="39"/>
        <end position="60"/>
    </location>
</feature>
<sequence>MLKTSDRVNGSTIFKYDAAIGMPITAERRQSYLSESSEIFIVSVAALCYVYLGRLLHLAIRDINKNWMKQSLPWMVFLHLIGAILFATTVLFWNLYMTDETCILFPIFGHVGFSLLSGLLCFKSIFFYLGTCGYTTTGCSSSVSDQHQHPTSPSVRGQRRRKAPRLGQNGNSAIAVAVVGSLLMVDTILLSTWLGAYTPRSLTADDMREFRDTCHTEPQARSLAAALVAVKGAVLIATAVLLWLSKADGYRKSELQRIRSSVHNILTAGVIALIMELAFTDDSNLNFIVRSLAILGSSCGGTTWLFYTYRESKLLDRIGERQKSISEISEESDMLSSSTAAAPNNIRLMGNNKIKNRQAMNSAKVFERLFDSEIIRGYMLYQCAETYDTESVQFCSDVYAFKEEPTLAYATELFETYIEDDSEKCINISSTVRENIKKAYERAVAACGNGDRLSGIKEYQRRRDGELWNNIDANPTTQQGASVVTTTTTTTTTTSFALTTFKKIEREKEGRHRRNGRRNGGIMKGIPQTSSSSSSSSKLATMFDTAFKEVRRLVYLNNWRPFRDSDYALAAGSWLRWLEYMEDFPAEVSDQTLAIRVVLSVLLVAQPFRAYYLVSRFPPPLLLFLRLLLLLFLFLHLMLFSKIKAESCRPEIHSL</sequence>
<keyword evidence="6" id="KW-0675">Receptor</keyword>
<keyword evidence="2 10" id="KW-0812">Transmembrane</keyword>
<comment type="subcellular location">
    <subcellularLocation>
        <location evidence="1">Membrane</location>
        <topology evidence="1">Multi-pass membrane protein</topology>
    </subcellularLocation>
</comment>
<feature type="transmembrane region" description="Helical" evidence="10">
    <location>
        <begin position="265"/>
        <end position="281"/>
    </location>
</feature>
<evidence type="ECO:0000259" key="11">
    <source>
        <dbReference type="Pfam" id="PF00003"/>
    </source>
</evidence>
<protein>
    <recommendedName>
        <fullName evidence="11">G-protein coupled receptors family 3 profile domain-containing protein</fullName>
    </recommendedName>
</protein>
<feature type="compositionally biased region" description="Low complexity" evidence="9">
    <location>
        <begin position="476"/>
        <end position="488"/>
    </location>
</feature>
<feature type="transmembrane region" description="Helical" evidence="10">
    <location>
        <begin position="223"/>
        <end position="244"/>
    </location>
</feature>
<gene>
    <name evidence="12" type="ORF">BIGN1055_LOCUS1329</name>
</gene>
<evidence type="ECO:0000313" key="12">
    <source>
        <dbReference type="EMBL" id="CAD9581620.1"/>
    </source>
</evidence>
<feature type="domain" description="G-protein coupled receptors family 3 profile" evidence="11">
    <location>
        <begin position="34"/>
        <end position="306"/>
    </location>
</feature>
<keyword evidence="8" id="KW-0807">Transducer</keyword>
<feature type="region of interest" description="Disordered" evidence="9">
    <location>
        <begin position="140"/>
        <end position="166"/>
    </location>
</feature>
<dbReference type="PANTHER" id="PTHR10519:SF20">
    <property type="entry name" value="G-PROTEIN COUPLED RECEPTOR 156-RELATED"/>
    <property type="match status" value="1"/>
</dbReference>
<dbReference type="InterPro" id="IPR017978">
    <property type="entry name" value="GPCR_3_C"/>
</dbReference>
<accession>A0A7S2KQ60</accession>
<feature type="region of interest" description="Disordered" evidence="9">
    <location>
        <begin position="469"/>
        <end position="488"/>
    </location>
</feature>
<dbReference type="InterPro" id="IPR002455">
    <property type="entry name" value="GPCR3_GABA-B"/>
</dbReference>
<feature type="transmembrane region" description="Helical" evidence="10">
    <location>
        <begin position="287"/>
        <end position="307"/>
    </location>
</feature>
<evidence type="ECO:0000256" key="2">
    <source>
        <dbReference type="ARBA" id="ARBA00022692"/>
    </source>
</evidence>
<name>A0A7S2KQ60_BIGNA</name>
<feature type="region of interest" description="Disordered" evidence="9">
    <location>
        <begin position="507"/>
        <end position="537"/>
    </location>
</feature>
<dbReference type="Gene3D" id="1.10.167.10">
    <property type="entry name" value="Regulator of G-protein Signalling 4, domain 2"/>
    <property type="match status" value="1"/>
</dbReference>